<dbReference type="PANTHER" id="PTHR23321:SF26">
    <property type="entry name" value="SMALL RIBOSOMAL SUBUNIT PROTEIN US15M"/>
    <property type="match status" value="1"/>
</dbReference>
<proteinExistence type="inferred from homology"/>
<organism evidence="7 8">
    <name type="scientific">Candidatus Yanofskybacteria bacterium RIFCSPHIGHO2_12_FULL_45_19b</name>
    <dbReference type="NCBI Taxonomy" id="1802689"/>
    <lineage>
        <taxon>Bacteria</taxon>
        <taxon>Candidatus Yanofskyibacteriota</taxon>
    </lineage>
</organism>
<evidence type="ECO:0000256" key="4">
    <source>
        <dbReference type="HAMAP-Rule" id="MF_01343"/>
    </source>
</evidence>
<dbReference type="GO" id="GO:0003735">
    <property type="term" value="F:structural constituent of ribosome"/>
    <property type="evidence" value="ECO:0007669"/>
    <property type="project" value="InterPro"/>
</dbReference>
<dbReference type="PROSITE" id="PS00362">
    <property type="entry name" value="RIBOSOMAL_S15"/>
    <property type="match status" value="1"/>
</dbReference>
<accession>A0A1F8G3I1</accession>
<evidence type="ECO:0000256" key="2">
    <source>
        <dbReference type="ARBA" id="ARBA00023274"/>
    </source>
</evidence>
<dbReference type="NCBIfam" id="TIGR00952">
    <property type="entry name" value="S15_bact"/>
    <property type="match status" value="1"/>
</dbReference>
<evidence type="ECO:0000313" key="7">
    <source>
        <dbReference type="EMBL" id="OGN19893.1"/>
    </source>
</evidence>
<evidence type="ECO:0000313" key="8">
    <source>
        <dbReference type="Proteomes" id="UP000177478"/>
    </source>
</evidence>
<dbReference type="STRING" id="1802689.A3F25_01945"/>
<dbReference type="Gene3D" id="6.10.250.3130">
    <property type="match status" value="1"/>
</dbReference>
<evidence type="ECO:0000256" key="1">
    <source>
        <dbReference type="ARBA" id="ARBA00022980"/>
    </source>
</evidence>
<keyword evidence="4 6" id="KW-0699">rRNA-binding</keyword>
<dbReference type="Gene3D" id="1.10.287.10">
    <property type="entry name" value="S15/NS1, RNA-binding"/>
    <property type="match status" value="1"/>
</dbReference>
<keyword evidence="2 4" id="KW-0687">Ribonucleoprotein</keyword>
<evidence type="ECO:0000256" key="6">
    <source>
        <dbReference type="RuleBase" id="RU004524"/>
    </source>
</evidence>
<comment type="function">
    <text evidence="4 6">One of the primary rRNA binding proteins, it binds directly to 16S rRNA where it helps nucleate assembly of the platform of the 30S subunit by binding and bridging several RNA helices of the 16S rRNA.</text>
</comment>
<dbReference type="PANTHER" id="PTHR23321">
    <property type="entry name" value="RIBOSOMAL PROTEIN S15, BACTERIAL AND ORGANELLAR"/>
    <property type="match status" value="1"/>
</dbReference>
<dbReference type="Proteomes" id="UP000177478">
    <property type="component" value="Unassembled WGS sequence"/>
</dbReference>
<keyword evidence="4 6" id="KW-0694">RNA-binding</keyword>
<protein>
    <recommendedName>
        <fullName evidence="4">Small ribosomal subunit protein uS15</fullName>
    </recommendedName>
</protein>
<dbReference type="HAMAP" id="MF_01343_B">
    <property type="entry name" value="Ribosomal_uS15_B"/>
    <property type="match status" value="1"/>
</dbReference>
<gene>
    <name evidence="4" type="primary">rpsO</name>
    <name evidence="7" type="ORF">A3F25_01945</name>
</gene>
<evidence type="ECO:0000256" key="3">
    <source>
        <dbReference type="ARBA" id="ARBA00064542"/>
    </source>
</evidence>
<dbReference type="InterPro" id="IPR009068">
    <property type="entry name" value="uS15_NS1_RNA-bd_sf"/>
</dbReference>
<comment type="subunit">
    <text evidence="3 4">Part of the 30S ribosomal subunit. Forms a bridge to the 50S subunit in the 70S ribosome, contacting the 23S rRNA.</text>
</comment>
<dbReference type="SUPFAM" id="SSF47060">
    <property type="entry name" value="S15/NS1 RNA-binding domain"/>
    <property type="match status" value="1"/>
</dbReference>
<dbReference type="Pfam" id="PF00312">
    <property type="entry name" value="Ribosomal_S15"/>
    <property type="match status" value="1"/>
</dbReference>
<keyword evidence="1 4" id="KW-0689">Ribosomal protein</keyword>
<dbReference type="SMART" id="SM01387">
    <property type="entry name" value="Ribosomal_S15"/>
    <property type="match status" value="1"/>
</dbReference>
<dbReference type="InterPro" id="IPR005290">
    <property type="entry name" value="Ribosomal_uS15_bac-type"/>
</dbReference>
<dbReference type="InterPro" id="IPR000589">
    <property type="entry name" value="Ribosomal_uS15"/>
</dbReference>
<dbReference type="GO" id="GO:0022627">
    <property type="term" value="C:cytosolic small ribosomal subunit"/>
    <property type="evidence" value="ECO:0007669"/>
    <property type="project" value="TreeGrafter"/>
</dbReference>
<dbReference type="FunFam" id="1.10.287.10:FF:000002">
    <property type="entry name" value="30S ribosomal protein S15"/>
    <property type="match status" value="1"/>
</dbReference>
<name>A0A1F8G3I1_9BACT</name>
<comment type="caution">
    <text evidence="7">The sequence shown here is derived from an EMBL/GenBank/DDBJ whole genome shotgun (WGS) entry which is preliminary data.</text>
</comment>
<dbReference type="AlphaFoldDB" id="A0A1F8G3I1"/>
<dbReference type="GO" id="GO:0006412">
    <property type="term" value="P:translation"/>
    <property type="evidence" value="ECO:0007669"/>
    <property type="project" value="UniProtKB-UniRule"/>
</dbReference>
<evidence type="ECO:0000256" key="5">
    <source>
        <dbReference type="RuleBase" id="RU003919"/>
    </source>
</evidence>
<reference evidence="7 8" key="1">
    <citation type="journal article" date="2016" name="Nat. Commun.">
        <title>Thousands of microbial genomes shed light on interconnected biogeochemical processes in an aquifer system.</title>
        <authorList>
            <person name="Anantharaman K."/>
            <person name="Brown C.T."/>
            <person name="Hug L.A."/>
            <person name="Sharon I."/>
            <person name="Castelle C.J."/>
            <person name="Probst A.J."/>
            <person name="Thomas B.C."/>
            <person name="Singh A."/>
            <person name="Wilkins M.J."/>
            <person name="Karaoz U."/>
            <person name="Brodie E.L."/>
            <person name="Williams K.H."/>
            <person name="Hubbard S.S."/>
            <person name="Banfield J.F."/>
        </authorList>
    </citation>
    <scope>NUCLEOTIDE SEQUENCE [LARGE SCALE GENOMIC DNA]</scope>
</reference>
<comment type="function">
    <text evidence="4">Forms an intersubunit bridge (bridge B4) with the 23S rRNA of the 50S subunit in the ribosome.</text>
</comment>
<dbReference type="CDD" id="cd00353">
    <property type="entry name" value="Ribosomal_S15p_S13e"/>
    <property type="match status" value="1"/>
</dbReference>
<dbReference type="GO" id="GO:0019843">
    <property type="term" value="F:rRNA binding"/>
    <property type="evidence" value="ECO:0007669"/>
    <property type="project" value="UniProtKB-UniRule"/>
</dbReference>
<comment type="similarity">
    <text evidence="4 5">Belongs to the universal ribosomal protein uS15 family.</text>
</comment>
<dbReference type="EMBL" id="MGKD01000010">
    <property type="protein sequence ID" value="OGN19893.1"/>
    <property type="molecule type" value="Genomic_DNA"/>
</dbReference>
<sequence length="88" mass="10174">MLKAKDKTKIISKFSVHEKDTGSADVQVALFTAEIKRLTQHLQKHKKDNSSRIGLLKMVGKRRRLLEFLKNDSPKRYGAVIKELDLKR</sequence>